<evidence type="ECO:0000313" key="1">
    <source>
        <dbReference type="EMBL" id="OGM05384.1"/>
    </source>
</evidence>
<accession>A0A1F7WRF8</accession>
<gene>
    <name evidence="1" type="ORF">A2125_02075</name>
</gene>
<dbReference type="Proteomes" id="UP000178812">
    <property type="component" value="Unassembled WGS sequence"/>
</dbReference>
<protein>
    <submittedName>
        <fullName evidence="1">Uncharacterized protein</fullName>
    </submittedName>
</protein>
<proteinExistence type="predicted"/>
<reference evidence="1 2" key="1">
    <citation type="journal article" date="2016" name="Nat. Commun.">
        <title>Thousands of microbial genomes shed light on interconnected biogeochemical processes in an aquifer system.</title>
        <authorList>
            <person name="Anantharaman K."/>
            <person name="Brown C.T."/>
            <person name="Hug L.A."/>
            <person name="Sharon I."/>
            <person name="Castelle C.J."/>
            <person name="Probst A.J."/>
            <person name="Thomas B.C."/>
            <person name="Singh A."/>
            <person name="Wilkins M.J."/>
            <person name="Karaoz U."/>
            <person name="Brodie E.L."/>
            <person name="Williams K.H."/>
            <person name="Hubbard S.S."/>
            <person name="Banfield J.F."/>
        </authorList>
    </citation>
    <scope>NUCLEOTIDE SEQUENCE [LARGE SCALE GENOMIC DNA]</scope>
</reference>
<comment type="caution">
    <text evidence="1">The sequence shown here is derived from an EMBL/GenBank/DDBJ whole genome shotgun (WGS) entry which is preliminary data.</text>
</comment>
<dbReference type="EMBL" id="MGFM01000039">
    <property type="protein sequence ID" value="OGM05384.1"/>
    <property type="molecule type" value="Genomic_DNA"/>
</dbReference>
<dbReference type="AlphaFoldDB" id="A0A1F7WRF8"/>
<name>A0A1F7WRF8_9BACT</name>
<evidence type="ECO:0000313" key="2">
    <source>
        <dbReference type="Proteomes" id="UP000178812"/>
    </source>
</evidence>
<sequence length="87" mass="10044">MLTDKSIIEYGLPKTDPVTRKSVSGEIRDLYLNWERRYGLDSLGDEERNERLELLLRKSGCVAQEVLWENNARVEEVCGEIAAIFNE</sequence>
<organism evidence="1 2">
    <name type="scientific">Candidatus Woesebacteria bacterium GWB1_43_5</name>
    <dbReference type="NCBI Taxonomy" id="1802474"/>
    <lineage>
        <taxon>Bacteria</taxon>
        <taxon>Candidatus Woeseibacteriota</taxon>
    </lineage>
</organism>